<name>A0ABU5Q4J5_9BACT</name>
<protein>
    <submittedName>
        <fullName evidence="6">Bifunctional 4-hydroxy-2-oxoglutarate aldolase/2-dehydro-3-deoxy-phosphogluconate aldolase</fullName>
    </submittedName>
</protein>
<evidence type="ECO:0000256" key="5">
    <source>
        <dbReference type="ARBA" id="ARBA00023277"/>
    </source>
</evidence>
<comment type="similarity">
    <text evidence="2">Belongs to the KHG/KDPG aldolase family.</text>
</comment>
<keyword evidence="5" id="KW-0119">Carbohydrate metabolism</keyword>
<organism evidence="6 7">
    <name type="scientific">Arcicella rigui</name>
    <dbReference type="NCBI Taxonomy" id="797020"/>
    <lineage>
        <taxon>Bacteria</taxon>
        <taxon>Pseudomonadati</taxon>
        <taxon>Bacteroidota</taxon>
        <taxon>Cytophagia</taxon>
        <taxon>Cytophagales</taxon>
        <taxon>Flectobacillaceae</taxon>
        <taxon>Arcicella</taxon>
    </lineage>
</organism>
<keyword evidence="4" id="KW-0456">Lyase</keyword>
<dbReference type="InterPro" id="IPR013785">
    <property type="entry name" value="Aldolase_TIM"/>
</dbReference>
<dbReference type="CDD" id="cd00452">
    <property type="entry name" value="KDPG_aldolase"/>
    <property type="match status" value="1"/>
</dbReference>
<dbReference type="Pfam" id="PF01081">
    <property type="entry name" value="Aldolase"/>
    <property type="match status" value="1"/>
</dbReference>
<dbReference type="EMBL" id="JAYFUM010000001">
    <property type="protein sequence ID" value="MEA5137582.1"/>
    <property type="molecule type" value="Genomic_DNA"/>
</dbReference>
<evidence type="ECO:0000313" key="7">
    <source>
        <dbReference type="Proteomes" id="UP001302949"/>
    </source>
</evidence>
<dbReference type="Gene3D" id="3.20.20.70">
    <property type="entry name" value="Aldolase class I"/>
    <property type="match status" value="1"/>
</dbReference>
<dbReference type="PANTHER" id="PTHR30246:SF1">
    <property type="entry name" value="2-DEHYDRO-3-DEOXY-6-PHOSPHOGALACTONATE ALDOLASE-RELATED"/>
    <property type="match status" value="1"/>
</dbReference>
<keyword evidence="7" id="KW-1185">Reference proteome</keyword>
<dbReference type="PANTHER" id="PTHR30246">
    <property type="entry name" value="2-KETO-3-DEOXY-6-PHOSPHOGLUCONATE ALDOLASE"/>
    <property type="match status" value="1"/>
</dbReference>
<dbReference type="SUPFAM" id="SSF51569">
    <property type="entry name" value="Aldolase"/>
    <property type="match status" value="1"/>
</dbReference>
<evidence type="ECO:0000256" key="3">
    <source>
        <dbReference type="ARBA" id="ARBA00011233"/>
    </source>
</evidence>
<dbReference type="RefSeq" id="WP_323294767.1">
    <property type="nucleotide sequence ID" value="NZ_JAYFUM010000001.1"/>
</dbReference>
<proteinExistence type="inferred from homology"/>
<sequence length="221" mass="24368">MKFPQKSIYAKLDEVPIMPLFNHPDIETSKAVAKACYDGGIRVFEYTNRGKGADKVFAALVKYIRDEFPDMAIGIGTIYNAQEAEYFVSLDADFIVQPTLDAGVAKVCQQNQMAWFPGVLTANEIYQAHLLGADIVKIFPANVLNPSFIKSIKSILPKVEMMITGGVEPTAQSLNTWFGAGAKAVGMGGQLFPKDILEKNNFDWIETTVRNCISIVKGKHE</sequence>
<gene>
    <name evidence="6" type="ORF">VB248_00480</name>
</gene>
<evidence type="ECO:0000256" key="4">
    <source>
        <dbReference type="ARBA" id="ARBA00023239"/>
    </source>
</evidence>
<evidence type="ECO:0000256" key="1">
    <source>
        <dbReference type="ARBA" id="ARBA00004761"/>
    </source>
</evidence>
<accession>A0ABU5Q4J5</accession>
<evidence type="ECO:0000313" key="6">
    <source>
        <dbReference type="EMBL" id="MEA5137582.1"/>
    </source>
</evidence>
<reference evidence="6 7" key="1">
    <citation type="submission" date="2023-12" db="EMBL/GenBank/DDBJ databases">
        <title>Novel species of the genus Arcicella isolated from rivers.</title>
        <authorList>
            <person name="Lu H."/>
        </authorList>
    </citation>
    <scope>NUCLEOTIDE SEQUENCE [LARGE SCALE GENOMIC DNA]</scope>
    <source>
        <strain evidence="6 7">KCTC 23307</strain>
    </source>
</reference>
<comment type="subunit">
    <text evidence="3">Homotrimer.</text>
</comment>
<dbReference type="InterPro" id="IPR000887">
    <property type="entry name" value="Aldlse_KDPG_KHG"/>
</dbReference>
<comment type="caution">
    <text evidence="6">The sequence shown here is derived from an EMBL/GenBank/DDBJ whole genome shotgun (WGS) entry which is preliminary data.</text>
</comment>
<evidence type="ECO:0000256" key="2">
    <source>
        <dbReference type="ARBA" id="ARBA00006906"/>
    </source>
</evidence>
<dbReference type="Proteomes" id="UP001302949">
    <property type="component" value="Unassembled WGS sequence"/>
</dbReference>
<comment type="pathway">
    <text evidence="1">Carbohydrate acid metabolism.</text>
</comment>